<feature type="compositionally biased region" description="Low complexity" evidence="1">
    <location>
        <begin position="91"/>
        <end position="101"/>
    </location>
</feature>
<dbReference type="EMBL" id="JRQD01000001">
    <property type="protein sequence ID" value="KGM07974.1"/>
    <property type="molecule type" value="Genomic_DNA"/>
</dbReference>
<dbReference type="STRING" id="392484.LP43_0392"/>
<accession>A0A0A0BLJ2</accession>
<feature type="chain" id="PRO_5001967351" evidence="2">
    <location>
        <begin position="25"/>
        <end position="185"/>
    </location>
</feature>
<reference evidence="3 4" key="1">
    <citation type="submission" date="2014-09" db="EMBL/GenBank/DDBJ databases">
        <authorList>
            <person name="Grob C."/>
            <person name="Taubert M."/>
            <person name="Howat A.M."/>
            <person name="Burns O.J."/>
            <person name="Dixon J.L."/>
            <person name="Chen Y."/>
            <person name="Murrell J.C."/>
        </authorList>
    </citation>
    <scope>NUCLEOTIDE SEQUENCE [LARGE SCALE GENOMIC DNA]</scope>
    <source>
        <strain evidence="3">L4</strain>
    </source>
</reference>
<dbReference type="Proteomes" id="UP000029999">
    <property type="component" value="Unassembled WGS sequence"/>
</dbReference>
<name>A0A0A0BLJ2_9GAMM</name>
<dbReference type="RefSeq" id="WP_036311406.1">
    <property type="nucleotide sequence ID" value="NZ_JRQD01000001.1"/>
</dbReference>
<comment type="caution">
    <text evidence="3">The sequence shown here is derived from an EMBL/GenBank/DDBJ whole genome shotgun (WGS) entry which is preliminary data.</text>
</comment>
<feature type="region of interest" description="Disordered" evidence="1">
    <location>
        <begin position="74"/>
        <end position="149"/>
    </location>
</feature>
<proteinExistence type="predicted"/>
<feature type="compositionally biased region" description="Low complexity" evidence="1">
    <location>
        <begin position="127"/>
        <end position="149"/>
    </location>
</feature>
<sequence>MRSDYIISALLFSCLLNGLSSAQAQDAISANIDCSDINIDYVDNPELTRAEKIALMEKAFYDSLNKFELCKLSSPTTSSSNNGGQAGAEGGNSAESVASEELQGTESAMDPAETSSMADAQTDEDTSGTTNAPTNGTTPEDIPPAANDDAIAAQIRLAAEAETDPEIRKKLWDEYRNYKGMNVEQ</sequence>
<protein>
    <submittedName>
        <fullName evidence="3">Uncharacterized protein</fullName>
    </submittedName>
</protein>
<evidence type="ECO:0000313" key="4">
    <source>
        <dbReference type="Proteomes" id="UP000029999"/>
    </source>
</evidence>
<feature type="signal peptide" evidence="2">
    <location>
        <begin position="1"/>
        <end position="24"/>
    </location>
</feature>
<evidence type="ECO:0000256" key="2">
    <source>
        <dbReference type="SAM" id="SignalP"/>
    </source>
</evidence>
<feature type="compositionally biased region" description="Low complexity" evidence="1">
    <location>
        <begin position="74"/>
        <end position="83"/>
    </location>
</feature>
<gene>
    <name evidence="3" type="ORF">LP43_0392</name>
</gene>
<organism evidence="3 4">
    <name type="scientific">Methylophaga thiooxydans</name>
    <dbReference type="NCBI Taxonomy" id="392484"/>
    <lineage>
        <taxon>Bacteria</taxon>
        <taxon>Pseudomonadati</taxon>
        <taxon>Pseudomonadota</taxon>
        <taxon>Gammaproteobacteria</taxon>
        <taxon>Thiotrichales</taxon>
        <taxon>Piscirickettsiaceae</taxon>
        <taxon>Methylophaga</taxon>
    </lineage>
</organism>
<evidence type="ECO:0000313" key="3">
    <source>
        <dbReference type="EMBL" id="KGM07974.1"/>
    </source>
</evidence>
<evidence type="ECO:0000256" key="1">
    <source>
        <dbReference type="SAM" id="MobiDB-lite"/>
    </source>
</evidence>
<dbReference type="AlphaFoldDB" id="A0A0A0BLJ2"/>
<keyword evidence="2" id="KW-0732">Signal</keyword>